<dbReference type="SUPFAM" id="SSF52821">
    <property type="entry name" value="Rhodanese/Cell cycle control phosphatase"/>
    <property type="match status" value="2"/>
</dbReference>
<dbReference type="InterPro" id="IPR001763">
    <property type="entry name" value="Rhodanese-like_dom"/>
</dbReference>
<feature type="domain" description="Rhodanese" evidence="2">
    <location>
        <begin position="177"/>
        <end position="267"/>
    </location>
</feature>
<dbReference type="SMART" id="SM00450">
    <property type="entry name" value="RHOD"/>
    <property type="match status" value="2"/>
</dbReference>
<proteinExistence type="predicted"/>
<evidence type="ECO:0000256" key="1">
    <source>
        <dbReference type="SAM" id="SignalP"/>
    </source>
</evidence>
<dbReference type="PROSITE" id="PS50206">
    <property type="entry name" value="RHODANESE_3"/>
    <property type="match status" value="2"/>
</dbReference>
<name>A0A930GWY9_9FIRM</name>
<dbReference type="PROSITE" id="PS51257">
    <property type="entry name" value="PROKAR_LIPOPROTEIN"/>
    <property type="match status" value="1"/>
</dbReference>
<gene>
    <name evidence="3" type="ORF">HXM93_01130</name>
</gene>
<keyword evidence="1" id="KW-0732">Signal</keyword>
<dbReference type="InterPro" id="IPR036873">
    <property type="entry name" value="Rhodanese-like_dom_sf"/>
</dbReference>
<feature type="signal peptide" evidence="1">
    <location>
        <begin position="1"/>
        <end position="22"/>
    </location>
</feature>
<protein>
    <submittedName>
        <fullName evidence="3">Rhodanese-like domain-containing protein</fullName>
    </submittedName>
</protein>
<sequence>MKKRSFAIIALAAMGLSLTACGNSGSAAKTETTAAGTEMAGEKAAEAKSEETTAAAEAKAEVKEIKGDAIKKIVEDKKEKENYMIVDVRSPEEYAAGHINFAINMPLDTIKDHLSEIEDWKDKNVIVYCNSGKKSGEAADILVSNGFTKVYNGEGVKKFSYDLKTFGNIRAKELMEKAKDALVVDAREAKDFEAGHFATAVNVNSEDPATIDAILPDDKNTLIITHCYSGNRSAVAAEYIASKGYTNVWNCLDGTKEVEYDFSKGDK</sequence>
<reference evidence="3" key="1">
    <citation type="submission" date="2020-04" db="EMBL/GenBank/DDBJ databases">
        <title>Deep metagenomics examines the oral microbiome during advanced dental caries in children, revealing novel taxa and co-occurrences with host molecules.</title>
        <authorList>
            <person name="Baker J.L."/>
            <person name="Morton J.T."/>
            <person name="Dinis M."/>
            <person name="Alvarez R."/>
            <person name="Tran N.C."/>
            <person name="Knight R."/>
            <person name="Edlund A."/>
        </authorList>
    </citation>
    <scope>NUCLEOTIDE SEQUENCE</scope>
    <source>
        <strain evidence="3">JCVI_24_bin.2</strain>
    </source>
</reference>
<evidence type="ECO:0000259" key="2">
    <source>
        <dbReference type="PROSITE" id="PS50206"/>
    </source>
</evidence>
<dbReference type="AlphaFoldDB" id="A0A930GWY9"/>
<dbReference type="Gene3D" id="3.40.250.10">
    <property type="entry name" value="Rhodanese-like domain"/>
    <property type="match status" value="2"/>
</dbReference>
<evidence type="ECO:0000313" key="4">
    <source>
        <dbReference type="Proteomes" id="UP000709351"/>
    </source>
</evidence>
<dbReference type="EMBL" id="JABZRD010000040">
    <property type="protein sequence ID" value="MBF1283126.1"/>
    <property type="molecule type" value="Genomic_DNA"/>
</dbReference>
<organism evidence="3 4">
    <name type="scientific">Oribacterium parvum</name>
    <dbReference type="NCBI Taxonomy" id="1501329"/>
    <lineage>
        <taxon>Bacteria</taxon>
        <taxon>Bacillati</taxon>
        <taxon>Bacillota</taxon>
        <taxon>Clostridia</taxon>
        <taxon>Lachnospirales</taxon>
        <taxon>Lachnospiraceae</taxon>
        <taxon>Oribacterium</taxon>
    </lineage>
</organism>
<feature type="domain" description="Rhodanese" evidence="2">
    <location>
        <begin position="79"/>
        <end position="157"/>
    </location>
</feature>
<feature type="chain" id="PRO_5038394931" evidence="1">
    <location>
        <begin position="23"/>
        <end position="267"/>
    </location>
</feature>
<evidence type="ECO:0000313" key="3">
    <source>
        <dbReference type="EMBL" id="MBF1283126.1"/>
    </source>
</evidence>
<dbReference type="InterPro" id="IPR050229">
    <property type="entry name" value="GlpE_sulfurtransferase"/>
</dbReference>
<dbReference type="CDD" id="cd00158">
    <property type="entry name" value="RHOD"/>
    <property type="match status" value="2"/>
</dbReference>
<comment type="caution">
    <text evidence="3">The sequence shown here is derived from an EMBL/GenBank/DDBJ whole genome shotgun (WGS) entry which is preliminary data.</text>
</comment>
<dbReference type="PANTHER" id="PTHR43031:SF18">
    <property type="entry name" value="RHODANESE-RELATED SULFURTRANSFERASES"/>
    <property type="match status" value="1"/>
</dbReference>
<dbReference type="Proteomes" id="UP000709351">
    <property type="component" value="Unassembled WGS sequence"/>
</dbReference>
<dbReference type="RefSeq" id="WP_314731644.1">
    <property type="nucleotide sequence ID" value="NZ_CAUTDC010000046.1"/>
</dbReference>
<dbReference type="Pfam" id="PF00581">
    <property type="entry name" value="Rhodanese"/>
    <property type="match status" value="2"/>
</dbReference>
<accession>A0A930GWY9</accession>
<dbReference type="PANTHER" id="PTHR43031">
    <property type="entry name" value="FAD-DEPENDENT OXIDOREDUCTASE"/>
    <property type="match status" value="1"/>
</dbReference>